<sequence length="367" mass="43503">MGKYIVKMQKDDGKPSRIWNVKDFEYVMMDNMVRAMTVEAIWFSYFKKPSFNKEAIKNMRRLRILRIWCDIDAWTSQRDSEDGSIEYLSNNLCWFAWHKYPWKLLPENFNPRSLGHLILQESSLHHLWNETKQFLSLQRIDLSYSDSLKRTPDFKGMPNLEYLNLEYCRSLEEVHPSLKYCDKLIQLNLYFCTRLERFPYVNVESLESLNLEGCYTLEKFPEIHGRMKQGTAIKIMRSYTRITELPLSFFDHQPHLKKLHLDGMTTLASLPNNICKSKGLVKLSVFGCSKLEILPEEIGDLENLVEHDARYTIISRPPSSIIRLNKLKSLAFQKRKTEDIVYFLLAVLFFQFSFFYLSLHFLLLFLP</sequence>
<dbReference type="PANTHER" id="PTHR11017">
    <property type="entry name" value="LEUCINE-RICH REPEAT-CONTAINING PROTEIN"/>
    <property type="match status" value="1"/>
</dbReference>
<keyword evidence="1" id="KW-0472">Membrane</keyword>
<dbReference type="EMBL" id="JACXVP010000002">
    <property type="protein sequence ID" value="KAG5628091.1"/>
    <property type="molecule type" value="Genomic_DNA"/>
</dbReference>
<dbReference type="Proteomes" id="UP000824120">
    <property type="component" value="Chromosome 2"/>
</dbReference>
<keyword evidence="1" id="KW-0812">Transmembrane</keyword>
<dbReference type="SUPFAM" id="SSF52058">
    <property type="entry name" value="L domain-like"/>
    <property type="match status" value="1"/>
</dbReference>
<name>A0A9J6AUZ9_SOLCO</name>
<evidence type="ECO:0000313" key="3">
    <source>
        <dbReference type="Proteomes" id="UP000824120"/>
    </source>
</evidence>
<dbReference type="PANTHER" id="PTHR11017:SF569">
    <property type="entry name" value="DISEASE RESISTANCE PROTEIN"/>
    <property type="match status" value="1"/>
</dbReference>
<evidence type="ECO:0000256" key="1">
    <source>
        <dbReference type="SAM" id="Phobius"/>
    </source>
</evidence>
<keyword evidence="3" id="KW-1185">Reference proteome</keyword>
<dbReference type="Gene3D" id="3.80.10.10">
    <property type="entry name" value="Ribonuclease Inhibitor"/>
    <property type="match status" value="2"/>
</dbReference>
<organism evidence="2 3">
    <name type="scientific">Solanum commersonii</name>
    <name type="common">Commerson's wild potato</name>
    <name type="synonym">Commerson's nightshade</name>
    <dbReference type="NCBI Taxonomy" id="4109"/>
    <lineage>
        <taxon>Eukaryota</taxon>
        <taxon>Viridiplantae</taxon>
        <taxon>Streptophyta</taxon>
        <taxon>Embryophyta</taxon>
        <taxon>Tracheophyta</taxon>
        <taxon>Spermatophyta</taxon>
        <taxon>Magnoliopsida</taxon>
        <taxon>eudicotyledons</taxon>
        <taxon>Gunneridae</taxon>
        <taxon>Pentapetalae</taxon>
        <taxon>asterids</taxon>
        <taxon>lamiids</taxon>
        <taxon>Solanales</taxon>
        <taxon>Solanaceae</taxon>
        <taxon>Solanoideae</taxon>
        <taxon>Solaneae</taxon>
        <taxon>Solanum</taxon>
    </lineage>
</organism>
<protein>
    <submittedName>
        <fullName evidence="2">Uncharacterized protein</fullName>
    </submittedName>
</protein>
<dbReference type="GO" id="GO:0006952">
    <property type="term" value="P:defense response"/>
    <property type="evidence" value="ECO:0007669"/>
    <property type="project" value="InterPro"/>
</dbReference>
<proteinExistence type="predicted"/>
<accession>A0A9J6AUZ9</accession>
<dbReference type="InterPro" id="IPR032675">
    <property type="entry name" value="LRR_dom_sf"/>
</dbReference>
<evidence type="ECO:0000313" key="2">
    <source>
        <dbReference type="EMBL" id="KAG5628091.1"/>
    </source>
</evidence>
<dbReference type="OrthoDB" id="1733683at2759"/>
<feature type="transmembrane region" description="Helical" evidence="1">
    <location>
        <begin position="340"/>
        <end position="366"/>
    </location>
</feature>
<dbReference type="GO" id="GO:0005524">
    <property type="term" value="F:ATP binding"/>
    <property type="evidence" value="ECO:0007669"/>
    <property type="project" value="UniProtKB-KW"/>
</dbReference>
<dbReference type="InterPro" id="IPR044974">
    <property type="entry name" value="Disease_R_plants"/>
</dbReference>
<comment type="caution">
    <text evidence="2">The sequence shown here is derived from an EMBL/GenBank/DDBJ whole genome shotgun (WGS) entry which is preliminary data.</text>
</comment>
<dbReference type="AlphaFoldDB" id="A0A9J6AUZ9"/>
<gene>
    <name evidence="2" type="ORF">H5410_013309</name>
</gene>
<keyword evidence="1" id="KW-1133">Transmembrane helix</keyword>
<reference evidence="2 3" key="1">
    <citation type="submission" date="2020-09" db="EMBL/GenBank/DDBJ databases">
        <title>De no assembly of potato wild relative species, Solanum commersonii.</title>
        <authorList>
            <person name="Cho K."/>
        </authorList>
    </citation>
    <scope>NUCLEOTIDE SEQUENCE [LARGE SCALE GENOMIC DNA]</scope>
    <source>
        <strain evidence="2">LZ3.2</strain>
        <tissue evidence="2">Leaf</tissue>
    </source>
</reference>